<dbReference type="Proteomes" id="UP000612808">
    <property type="component" value="Unassembled WGS sequence"/>
</dbReference>
<evidence type="ECO:0000259" key="5">
    <source>
        <dbReference type="Pfam" id="PF02558"/>
    </source>
</evidence>
<name>A0A8J3J2E9_9ACTN</name>
<dbReference type="AlphaFoldDB" id="A0A8J3J2E9"/>
<dbReference type="Pfam" id="PF02558">
    <property type="entry name" value="ApbA"/>
    <property type="match status" value="1"/>
</dbReference>
<dbReference type="PANTHER" id="PTHR21708">
    <property type="entry name" value="PROBABLE 2-DEHYDROPANTOATE 2-REDUCTASE"/>
    <property type="match status" value="1"/>
</dbReference>
<dbReference type="InterPro" id="IPR051402">
    <property type="entry name" value="KPR-Related"/>
</dbReference>
<dbReference type="InterPro" id="IPR036291">
    <property type="entry name" value="NAD(P)-bd_dom_sf"/>
</dbReference>
<organism evidence="7 8">
    <name type="scientific">Actinocatenispora rupis</name>
    <dbReference type="NCBI Taxonomy" id="519421"/>
    <lineage>
        <taxon>Bacteria</taxon>
        <taxon>Bacillati</taxon>
        <taxon>Actinomycetota</taxon>
        <taxon>Actinomycetes</taxon>
        <taxon>Micromonosporales</taxon>
        <taxon>Micromonosporaceae</taxon>
        <taxon>Actinocatenispora</taxon>
    </lineage>
</organism>
<evidence type="ECO:0000256" key="3">
    <source>
        <dbReference type="ARBA" id="ARBA00023002"/>
    </source>
</evidence>
<dbReference type="GO" id="GO:0005737">
    <property type="term" value="C:cytoplasm"/>
    <property type="evidence" value="ECO:0007669"/>
    <property type="project" value="TreeGrafter"/>
</dbReference>
<dbReference type="InterPro" id="IPR008927">
    <property type="entry name" value="6-PGluconate_DH-like_C_sf"/>
</dbReference>
<dbReference type="SUPFAM" id="SSF51735">
    <property type="entry name" value="NAD(P)-binding Rossmann-fold domains"/>
    <property type="match status" value="1"/>
</dbReference>
<comment type="similarity">
    <text evidence="1 4">Belongs to the ketopantoate reductase family.</text>
</comment>
<evidence type="ECO:0000313" key="8">
    <source>
        <dbReference type="Proteomes" id="UP000612808"/>
    </source>
</evidence>
<accession>A0A8J3J2E9</accession>
<dbReference type="PANTHER" id="PTHR21708:SF26">
    <property type="entry name" value="2-DEHYDROPANTOATE 2-REDUCTASE"/>
    <property type="match status" value="1"/>
</dbReference>
<dbReference type="InterPro" id="IPR013332">
    <property type="entry name" value="KPR_N"/>
</dbReference>
<dbReference type="GO" id="GO:0015940">
    <property type="term" value="P:pantothenate biosynthetic process"/>
    <property type="evidence" value="ECO:0007669"/>
    <property type="project" value="UniProtKB-UniPathway"/>
</dbReference>
<comment type="pathway">
    <text evidence="4">Cofactor biosynthesis; (R)-pantothenate biosynthesis; (R)-pantoate from 3-methyl-2-oxobutanoate: step 2/2.</text>
</comment>
<comment type="catalytic activity">
    <reaction evidence="4">
        <text>(R)-pantoate + NADP(+) = 2-dehydropantoate + NADPH + H(+)</text>
        <dbReference type="Rhea" id="RHEA:16233"/>
        <dbReference type="ChEBI" id="CHEBI:11561"/>
        <dbReference type="ChEBI" id="CHEBI:15378"/>
        <dbReference type="ChEBI" id="CHEBI:15980"/>
        <dbReference type="ChEBI" id="CHEBI:57783"/>
        <dbReference type="ChEBI" id="CHEBI:58349"/>
        <dbReference type="EC" id="1.1.1.169"/>
    </reaction>
</comment>
<dbReference type="Gene3D" id="1.10.1040.10">
    <property type="entry name" value="N-(1-d-carboxylethyl)-l-norvaline Dehydrogenase, domain 2"/>
    <property type="match status" value="1"/>
</dbReference>
<comment type="caution">
    <text evidence="7">The sequence shown here is derived from an EMBL/GenBank/DDBJ whole genome shotgun (WGS) entry which is preliminary data.</text>
</comment>
<proteinExistence type="inferred from homology"/>
<evidence type="ECO:0000259" key="6">
    <source>
        <dbReference type="Pfam" id="PF08546"/>
    </source>
</evidence>
<protein>
    <recommendedName>
        <fullName evidence="4">2-dehydropantoate 2-reductase</fullName>
        <ecNumber evidence="4">1.1.1.169</ecNumber>
    </recommendedName>
    <alternativeName>
        <fullName evidence="4">Ketopantoate reductase</fullName>
    </alternativeName>
</protein>
<evidence type="ECO:0000256" key="4">
    <source>
        <dbReference type="RuleBase" id="RU362068"/>
    </source>
</evidence>
<evidence type="ECO:0000313" key="7">
    <source>
        <dbReference type="EMBL" id="GID13320.1"/>
    </source>
</evidence>
<evidence type="ECO:0000256" key="1">
    <source>
        <dbReference type="ARBA" id="ARBA00007870"/>
    </source>
</evidence>
<keyword evidence="4" id="KW-0566">Pantothenate biosynthesis</keyword>
<dbReference type="EMBL" id="BOMB01000023">
    <property type="protein sequence ID" value="GID13320.1"/>
    <property type="molecule type" value="Genomic_DNA"/>
</dbReference>
<dbReference type="Pfam" id="PF08546">
    <property type="entry name" value="ApbA_C"/>
    <property type="match status" value="1"/>
</dbReference>
<dbReference type="Gene3D" id="3.40.50.720">
    <property type="entry name" value="NAD(P)-binding Rossmann-like Domain"/>
    <property type="match status" value="1"/>
</dbReference>
<dbReference type="InterPro" id="IPR013752">
    <property type="entry name" value="KPA_reductase"/>
</dbReference>
<dbReference type="InterPro" id="IPR013328">
    <property type="entry name" value="6PGD_dom2"/>
</dbReference>
<dbReference type="GO" id="GO:0008677">
    <property type="term" value="F:2-dehydropantoate 2-reductase activity"/>
    <property type="evidence" value="ECO:0007669"/>
    <property type="project" value="UniProtKB-EC"/>
</dbReference>
<dbReference type="InterPro" id="IPR003710">
    <property type="entry name" value="ApbA"/>
</dbReference>
<keyword evidence="2 4" id="KW-0521">NADP</keyword>
<keyword evidence="3 4" id="KW-0560">Oxidoreductase</keyword>
<dbReference type="NCBIfam" id="TIGR00745">
    <property type="entry name" value="apbA_panE"/>
    <property type="match status" value="1"/>
</dbReference>
<evidence type="ECO:0000256" key="2">
    <source>
        <dbReference type="ARBA" id="ARBA00022857"/>
    </source>
</evidence>
<feature type="domain" description="Ketopantoate reductase C-terminal" evidence="6">
    <location>
        <begin position="179"/>
        <end position="295"/>
    </location>
</feature>
<dbReference type="RefSeq" id="WP_203660193.1">
    <property type="nucleotide sequence ID" value="NZ_BAAAZM010000007.1"/>
</dbReference>
<gene>
    <name evidence="7" type="ORF">Aru02nite_42090</name>
</gene>
<dbReference type="SUPFAM" id="SSF48179">
    <property type="entry name" value="6-phosphogluconate dehydrogenase C-terminal domain-like"/>
    <property type="match status" value="1"/>
</dbReference>
<keyword evidence="8" id="KW-1185">Reference proteome</keyword>
<dbReference type="UniPathway" id="UPA00028">
    <property type="reaction ID" value="UER00004"/>
</dbReference>
<comment type="function">
    <text evidence="4">Catalyzes the NADPH-dependent reduction of ketopantoate into pantoic acid.</text>
</comment>
<feature type="domain" description="Ketopantoate reductase N-terminal" evidence="5">
    <location>
        <begin position="4"/>
        <end position="139"/>
    </location>
</feature>
<reference evidence="7" key="1">
    <citation type="submission" date="2021-01" db="EMBL/GenBank/DDBJ databases">
        <title>Whole genome shotgun sequence of Actinocatenispora rupis NBRC 107355.</title>
        <authorList>
            <person name="Komaki H."/>
            <person name="Tamura T."/>
        </authorList>
    </citation>
    <scope>NUCLEOTIDE SEQUENCE</scope>
    <source>
        <strain evidence="7">NBRC 107355</strain>
    </source>
</reference>
<dbReference type="EC" id="1.1.1.169" evidence="4"/>
<sequence length="320" mass="33884">MRFIVYGAGAIGGVLGGRLHQAGHDVVLIARGTHLDRIRDTGLTVEDPEHTAVLPIPAVAGPEEIDWRPGDVVLLTVKSNATAEVVGRLAATAPPDTPILCVQNGVANERTALRHFAAVYAVCVMMPAGHLSPGVVQAYSEPTTGILDIGRYPSGADAGAADLAKAFSAATFVSEARPDIMRWKYRKLVMNLANAVDAITREDAAQDELVDRLRAEGEAVLAASGIDVTPLAEDTERRGSIMRITRFGAQRPGSSSWQSLQRGTGSIEADYLNGEIVLLGRLAGIPTPVNELVRRHANRMAAHAMPPGGLSADDLLARLD</sequence>